<gene>
    <name evidence="1" type="ORF">G2W53_041610</name>
</gene>
<proteinExistence type="predicted"/>
<dbReference type="EMBL" id="JAAIUW010000013">
    <property type="protein sequence ID" value="KAF7802499.1"/>
    <property type="molecule type" value="Genomic_DNA"/>
</dbReference>
<protein>
    <submittedName>
        <fullName evidence="1">ACT domain-containing protein ACR10</fullName>
    </submittedName>
</protein>
<name>A0A834SSE3_9FABA</name>
<accession>A0A834SSE3</accession>
<sequence length="50" mass="5686">MVTDVTEVLCELELTIKKVKVSTTPDGKVMDLFFITDTRLDILNIILEQC</sequence>
<dbReference type="Proteomes" id="UP000634136">
    <property type="component" value="Unassembled WGS sequence"/>
</dbReference>
<evidence type="ECO:0000313" key="1">
    <source>
        <dbReference type="EMBL" id="KAF7802499.1"/>
    </source>
</evidence>
<dbReference type="AlphaFoldDB" id="A0A834SSE3"/>
<evidence type="ECO:0000313" key="2">
    <source>
        <dbReference type="Proteomes" id="UP000634136"/>
    </source>
</evidence>
<comment type="caution">
    <text evidence="1">The sequence shown here is derived from an EMBL/GenBank/DDBJ whole genome shotgun (WGS) entry which is preliminary data.</text>
</comment>
<reference evidence="1" key="1">
    <citation type="submission" date="2020-09" db="EMBL/GenBank/DDBJ databases">
        <title>Genome-Enabled Discovery of Anthraquinone Biosynthesis in Senna tora.</title>
        <authorList>
            <person name="Kang S.-H."/>
            <person name="Pandey R.P."/>
            <person name="Lee C.-M."/>
            <person name="Sim J.-S."/>
            <person name="Jeong J.-T."/>
            <person name="Choi B.-S."/>
            <person name="Jung M."/>
            <person name="Ginzburg D."/>
            <person name="Zhao K."/>
            <person name="Won S.Y."/>
            <person name="Oh T.-J."/>
            <person name="Yu Y."/>
            <person name="Kim N.-H."/>
            <person name="Lee O.R."/>
            <person name="Lee T.-H."/>
            <person name="Bashyal P."/>
            <person name="Kim T.-S."/>
            <person name="Lee W.-H."/>
            <person name="Kawkins C."/>
            <person name="Kim C.-K."/>
            <person name="Kim J.S."/>
            <person name="Ahn B.O."/>
            <person name="Rhee S.Y."/>
            <person name="Sohng J.K."/>
        </authorList>
    </citation>
    <scope>NUCLEOTIDE SEQUENCE</scope>
    <source>
        <tissue evidence="1">Leaf</tissue>
    </source>
</reference>
<keyword evidence="2" id="KW-1185">Reference proteome</keyword>
<organism evidence="1 2">
    <name type="scientific">Senna tora</name>
    <dbReference type="NCBI Taxonomy" id="362788"/>
    <lineage>
        <taxon>Eukaryota</taxon>
        <taxon>Viridiplantae</taxon>
        <taxon>Streptophyta</taxon>
        <taxon>Embryophyta</taxon>
        <taxon>Tracheophyta</taxon>
        <taxon>Spermatophyta</taxon>
        <taxon>Magnoliopsida</taxon>
        <taxon>eudicotyledons</taxon>
        <taxon>Gunneridae</taxon>
        <taxon>Pentapetalae</taxon>
        <taxon>rosids</taxon>
        <taxon>fabids</taxon>
        <taxon>Fabales</taxon>
        <taxon>Fabaceae</taxon>
        <taxon>Caesalpinioideae</taxon>
        <taxon>Cassia clade</taxon>
        <taxon>Senna</taxon>
    </lineage>
</organism>
<dbReference type="OrthoDB" id="1436161at2759"/>